<dbReference type="Proteomes" id="UP000092993">
    <property type="component" value="Unassembled WGS sequence"/>
</dbReference>
<dbReference type="InterPro" id="IPR000192">
    <property type="entry name" value="Aminotrans_V_dom"/>
</dbReference>
<dbReference type="InterPro" id="IPR015422">
    <property type="entry name" value="PyrdxlP-dep_Trfase_small"/>
</dbReference>
<reference evidence="2 3" key="1">
    <citation type="submission" date="2016-03" db="EMBL/GenBank/DDBJ databases">
        <title>Whole genome sequencing of Grifola frondosa 9006-11.</title>
        <authorList>
            <person name="Min B."/>
            <person name="Park H."/>
            <person name="Kim J.-G."/>
            <person name="Cho H."/>
            <person name="Oh Y.-L."/>
            <person name="Kong W.-S."/>
            <person name="Choi I.-G."/>
        </authorList>
    </citation>
    <scope>NUCLEOTIDE SEQUENCE [LARGE SCALE GENOMIC DNA]</scope>
    <source>
        <strain evidence="2 3">9006-11</strain>
    </source>
</reference>
<dbReference type="PANTHER" id="PTHR43586:SF21">
    <property type="entry name" value="PYRIDOXAL PHOSPHATE (PLP)-DEPENDENT ASPARTATE AMINOTRANSFERASE SUPERFAMILY"/>
    <property type="match status" value="1"/>
</dbReference>
<dbReference type="PANTHER" id="PTHR43586">
    <property type="entry name" value="CYSTEINE DESULFURASE"/>
    <property type="match status" value="1"/>
</dbReference>
<dbReference type="OrthoDB" id="420046at2759"/>
<dbReference type="InterPro" id="IPR015424">
    <property type="entry name" value="PyrdxlP-dep_Trfase"/>
</dbReference>
<organism evidence="2 3">
    <name type="scientific">Grifola frondosa</name>
    <name type="common">Maitake</name>
    <name type="synonym">Polyporus frondosus</name>
    <dbReference type="NCBI Taxonomy" id="5627"/>
    <lineage>
        <taxon>Eukaryota</taxon>
        <taxon>Fungi</taxon>
        <taxon>Dikarya</taxon>
        <taxon>Basidiomycota</taxon>
        <taxon>Agaricomycotina</taxon>
        <taxon>Agaricomycetes</taxon>
        <taxon>Polyporales</taxon>
        <taxon>Grifolaceae</taxon>
        <taxon>Grifola</taxon>
    </lineage>
</organism>
<name>A0A1C7LMC3_GRIFR</name>
<feature type="domain" description="Aminotransferase class V" evidence="1">
    <location>
        <begin position="24"/>
        <end position="402"/>
    </location>
</feature>
<protein>
    <submittedName>
        <fullName evidence="2">Putative cysteine desulfurase</fullName>
    </submittedName>
</protein>
<accession>A0A1C7LMC3</accession>
<dbReference type="InterPro" id="IPR015421">
    <property type="entry name" value="PyrdxlP-dep_Trfase_major"/>
</dbReference>
<dbReference type="OMA" id="LVTWQQI"/>
<evidence type="ECO:0000259" key="1">
    <source>
        <dbReference type="Pfam" id="PF00266"/>
    </source>
</evidence>
<gene>
    <name evidence="2" type="primary">csd</name>
    <name evidence="2" type="ORF">A0H81_14060</name>
</gene>
<dbReference type="SUPFAM" id="SSF53383">
    <property type="entry name" value="PLP-dependent transferases"/>
    <property type="match status" value="1"/>
</dbReference>
<keyword evidence="3" id="KW-1185">Reference proteome</keyword>
<evidence type="ECO:0000313" key="2">
    <source>
        <dbReference type="EMBL" id="OBZ65935.1"/>
    </source>
</evidence>
<dbReference type="Gene3D" id="3.90.1150.10">
    <property type="entry name" value="Aspartate Aminotransferase, domain 1"/>
    <property type="match status" value="1"/>
</dbReference>
<dbReference type="Pfam" id="PF00266">
    <property type="entry name" value="Aminotran_5"/>
    <property type="match status" value="1"/>
</dbReference>
<dbReference type="AlphaFoldDB" id="A0A1C7LMC3"/>
<sequence>MTTPPLDIARVRAAFPALSSGFLFADNAGGSQCLAAAVSRLSDYLLNTNVQLGADYAVSAHSTARVAEGEEAARELFNAESAEEVAYGSSSTMLVENLARAMEADVQEGDEIIVTGEHESNAGPWKRLAARRGAVIKLWSATHIPGASPDNPYAVALQLDALLPLLSPRTRLVAFTACSNILGSLVPIADIVRAVRNTTHALGARKTEFCVDCVAYAPHRRIDVRAWDVEYCYFSMYKVYGPHCAVLYARAPALRDSLSSLAHHFLDVPDKPYKLQPGGPGYELVYACAAVPPYLRLLAPSGTLADAFDAIARHEQTLLEPLLAFLRGKAGRGVRIVGEEEAGIRRVPTISFVVAGERPIGIRYGHFYAYTLVDTLEPKLDVEDGVVRISLVHYNTVEEVRRIIGVLEEVLA</sequence>
<proteinExistence type="predicted"/>
<dbReference type="STRING" id="5627.A0A1C7LMC3"/>
<comment type="caution">
    <text evidence="2">The sequence shown here is derived from an EMBL/GenBank/DDBJ whole genome shotgun (WGS) entry which is preliminary data.</text>
</comment>
<dbReference type="Gene3D" id="3.40.640.10">
    <property type="entry name" value="Type I PLP-dependent aspartate aminotransferase-like (Major domain)"/>
    <property type="match status" value="1"/>
</dbReference>
<evidence type="ECO:0000313" key="3">
    <source>
        <dbReference type="Proteomes" id="UP000092993"/>
    </source>
</evidence>
<dbReference type="EMBL" id="LUGG01000038">
    <property type="protein sequence ID" value="OBZ65935.1"/>
    <property type="molecule type" value="Genomic_DNA"/>
</dbReference>